<reference evidence="1 2" key="1">
    <citation type="journal article" date="2012" name="J. Bacteriol.">
        <title>Draft Genome Sequences of the Diarrheagenic Escherichia coli Collection.</title>
        <authorList>
            <person name="Hazen T.H."/>
            <person name="Sahl J.W."/>
            <person name="Redman J.C."/>
            <person name="Morris C.R."/>
            <person name="Daugherty S.C."/>
            <person name="Chibucos M.C."/>
            <person name="Sengamalay N.A."/>
            <person name="Fraser-Liggett C.M."/>
            <person name="Steinsland H."/>
            <person name="Whittam T.S."/>
            <person name="Whittam B."/>
            <person name="Manning S.D."/>
            <person name="Rasko D.A."/>
        </authorList>
    </citation>
    <scope>NUCLEOTIDE SEQUENCE [LARGE SCALE GENOMIC DNA]</scope>
    <source>
        <strain evidence="1 2">DEC2D</strain>
    </source>
</reference>
<dbReference type="AlphaFoldDB" id="A0A828U8H5"/>
<accession>A0A828U8H5</accession>
<protein>
    <submittedName>
        <fullName evidence="1">Uncharacterized protein</fullName>
    </submittedName>
</protein>
<organism evidence="1 2">
    <name type="scientific">Escherichia coli DEC2D</name>
    <dbReference type="NCBI Taxonomy" id="868141"/>
    <lineage>
        <taxon>Bacteria</taxon>
        <taxon>Pseudomonadati</taxon>
        <taxon>Pseudomonadota</taxon>
        <taxon>Gammaproteobacteria</taxon>
        <taxon>Enterobacterales</taxon>
        <taxon>Enterobacteriaceae</taxon>
        <taxon>Escherichia</taxon>
    </lineage>
</organism>
<sequence length="43" mass="5171">MFVKSSKMRKLANHCRFFSKNALLLTRRFNSFIKLTRNEILLP</sequence>
<proteinExistence type="predicted"/>
<name>A0A828U8H5_ECOLX</name>
<evidence type="ECO:0000313" key="2">
    <source>
        <dbReference type="Proteomes" id="UP000005272"/>
    </source>
</evidence>
<comment type="caution">
    <text evidence="1">The sequence shown here is derived from an EMBL/GenBank/DDBJ whole genome shotgun (WGS) entry which is preliminary data.</text>
</comment>
<evidence type="ECO:0000313" key="1">
    <source>
        <dbReference type="EMBL" id="EHU48008.1"/>
    </source>
</evidence>
<gene>
    <name evidence="1" type="ORF">ECDEC2D_0478</name>
</gene>
<dbReference type="EMBL" id="AIFC01000012">
    <property type="protein sequence ID" value="EHU48008.1"/>
    <property type="molecule type" value="Genomic_DNA"/>
</dbReference>
<dbReference type="Proteomes" id="UP000005272">
    <property type="component" value="Unassembled WGS sequence"/>
</dbReference>